<protein>
    <submittedName>
        <fullName evidence="1">DUF2497 domain-containing protein</fullName>
    </submittedName>
</protein>
<keyword evidence="2" id="KW-1185">Reference proteome</keyword>
<reference evidence="1 2" key="1">
    <citation type="submission" date="2019-10" db="EMBL/GenBank/DDBJ databases">
        <title>Genome sequence of Azospirillum formosense CC-Nfb-7.</title>
        <authorList>
            <person name="Ambrosini A."/>
            <person name="Sant'Anna F.H."/>
            <person name="Cassan F.D."/>
            <person name="Souza E.M."/>
            <person name="Passaglia L.M.P."/>
        </authorList>
    </citation>
    <scope>NUCLEOTIDE SEQUENCE [LARGE SCALE GENOMIC DNA]</scope>
    <source>
        <strain evidence="1 2">CC-NFb-7</strain>
    </source>
</reference>
<dbReference type="EMBL" id="WHOR01000093">
    <property type="protein sequence ID" value="NUB20333.1"/>
    <property type="molecule type" value="Genomic_DNA"/>
</dbReference>
<sequence length="37" mass="3979">MSDKGQQEPSMEEILASIRRIISEDGEPAKAEAAPPP</sequence>
<gene>
    <name evidence="1" type="ORF">GBZ26_14085</name>
</gene>
<comment type="caution">
    <text evidence="1">The sequence shown here is derived from an EMBL/GenBank/DDBJ whole genome shotgun (WGS) entry which is preliminary data.</text>
</comment>
<evidence type="ECO:0000313" key="2">
    <source>
        <dbReference type="Proteomes" id="UP000639419"/>
    </source>
</evidence>
<organism evidence="1 2">
    <name type="scientific">Azospirillum formosense</name>
    <dbReference type="NCBI Taxonomy" id="861533"/>
    <lineage>
        <taxon>Bacteria</taxon>
        <taxon>Pseudomonadati</taxon>
        <taxon>Pseudomonadota</taxon>
        <taxon>Alphaproteobacteria</taxon>
        <taxon>Rhodospirillales</taxon>
        <taxon>Azospirillaceae</taxon>
        <taxon>Azospirillum</taxon>
    </lineage>
</organism>
<evidence type="ECO:0000313" key="1">
    <source>
        <dbReference type="EMBL" id="NUB20333.1"/>
    </source>
</evidence>
<accession>A0ABX2KUK0</accession>
<dbReference type="Proteomes" id="UP000639419">
    <property type="component" value="Unassembled WGS sequence"/>
</dbReference>
<proteinExistence type="predicted"/>
<name>A0ABX2KUK0_9PROT</name>
<feature type="non-terminal residue" evidence="1">
    <location>
        <position position="37"/>
    </location>
</feature>